<proteinExistence type="predicted"/>
<accession>A0AAJ2HI30</accession>
<feature type="compositionally biased region" description="Basic and acidic residues" evidence="6">
    <location>
        <begin position="308"/>
        <end position="329"/>
    </location>
</feature>
<sequence length="380" mass="38889">MPGRGRGRLILVALLQVVVTAGILAVVVWRFGLAPLVDAVTQLPWWAYPIGIALGAAGVVAQALRWRVVARHHAIRIPLGPAIARCWQASFLNSVLPGGLAGDALRAADDSSDADVSAGRRALASGFAAMAGERLAGTAVVFLAAGVALAAPAPLFALGSLGIAVLVSVIAWRWLRQLSARELVAVVALAVAGWAAFAGIFVVSALALAPALSLSVLPGTAAVAIAGMSIPLGVGGWGTREAASAWAFDLAGSTAELGITVSIGYGILALASTLPGAVVVAVRVLPRAREVRRARERRRARASSENARGSEGELGAEVRAEGEAADRSAEGVGETILSVEADAGHAVADEYRRGGEVEPAEGVVAHEPRHRHSSALDQHP</sequence>
<dbReference type="GO" id="GO:0005886">
    <property type="term" value="C:plasma membrane"/>
    <property type="evidence" value="ECO:0007669"/>
    <property type="project" value="UniProtKB-SubCell"/>
</dbReference>
<evidence type="ECO:0000256" key="5">
    <source>
        <dbReference type="ARBA" id="ARBA00023136"/>
    </source>
</evidence>
<feature type="transmembrane region" description="Helical" evidence="7">
    <location>
        <begin position="139"/>
        <end position="172"/>
    </location>
</feature>
<keyword evidence="2" id="KW-1003">Cell membrane</keyword>
<feature type="transmembrane region" description="Helical" evidence="7">
    <location>
        <begin position="9"/>
        <end position="33"/>
    </location>
</feature>
<comment type="caution">
    <text evidence="8">The sequence shown here is derived from an EMBL/GenBank/DDBJ whole genome shotgun (WGS) entry which is preliminary data.</text>
</comment>
<feature type="transmembrane region" description="Helical" evidence="7">
    <location>
        <begin position="257"/>
        <end position="285"/>
    </location>
</feature>
<dbReference type="EMBL" id="JAHWXH010000001">
    <property type="protein sequence ID" value="MDS0244895.1"/>
    <property type="molecule type" value="Genomic_DNA"/>
</dbReference>
<protein>
    <submittedName>
        <fullName evidence="8">Flippase-like domain-containing protein</fullName>
    </submittedName>
</protein>
<evidence type="ECO:0000256" key="6">
    <source>
        <dbReference type="SAM" id="MobiDB-lite"/>
    </source>
</evidence>
<evidence type="ECO:0000256" key="1">
    <source>
        <dbReference type="ARBA" id="ARBA00004651"/>
    </source>
</evidence>
<dbReference type="PANTHER" id="PTHR40277:SF1">
    <property type="entry name" value="BLL5419 PROTEIN"/>
    <property type="match status" value="1"/>
</dbReference>
<keyword evidence="3 7" id="KW-0812">Transmembrane</keyword>
<evidence type="ECO:0000313" key="8">
    <source>
        <dbReference type="EMBL" id="MDS0244895.1"/>
    </source>
</evidence>
<evidence type="ECO:0000256" key="4">
    <source>
        <dbReference type="ARBA" id="ARBA00022989"/>
    </source>
</evidence>
<organism evidence="8 9">
    <name type="scientific">Microbacterium aurantiacum</name>
    <dbReference type="NCBI Taxonomy" id="162393"/>
    <lineage>
        <taxon>Bacteria</taxon>
        <taxon>Bacillati</taxon>
        <taxon>Actinomycetota</taxon>
        <taxon>Actinomycetes</taxon>
        <taxon>Micrococcales</taxon>
        <taxon>Microbacteriaceae</taxon>
        <taxon>Microbacterium</taxon>
    </lineage>
</organism>
<evidence type="ECO:0000313" key="9">
    <source>
        <dbReference type="Proteomes" id="UP001183582"/>
    </source>
</evidence>
<feature type="transmembrane region" description="Helical" evidence="7">
    <location>
        <begin position="184"/>
        <end position="209"/>
    </location>
</feature>
<feature type="transmembrane region" description="Helical" evidence="7">
    <location>
        <begin position="216"/>
        <end position="237"/>
    </location>
</feature>
<name>A0AAJ2HI30_9MICO</name>
<reference evidence="8 9" key="1">
    <citation type="submission" date="2021-06" db="EMBL/GenBank/DDBJ databases">
        <title>Genome-based taxonomic framework of Microbacterium strains isolated from marine environment, the description of four new species and reclassification of four preexisting species.</title>
        <authorList>
            <person name="Lee S.D."/>
            <person name="Kim S.-M."/>
            <person name="Byeon Y.-S."/>
            <person name="Yang H.L."/>
            <person name="Kim I.S."/>
        </authorList>
    </citation>
    <scope>NUCLEOTIDE SEQUENCE [LARGE SCALE GENOMIC DNA]</scope>
    <source>
        <strain evidence="8 9">KACC 20514</strain>
    </source>
</reference>
<dbReference type="PANTHER" id="PTHR40277">
    <property type="entry name" value="BLL5419 PROTEIN"/>
    <property type="match status" value="1"/>
</dbReference>
<dbReference type="AlphaFoldDB" id="A0AAJ2HI30"/>
<keyword evidence="4 7" id="KW-1133">Transmembrane helix</keyword>
<evidence type="ECO:0000256" key="2">
    <source>
        <dbReference type="ARBA" id="ARBA00022475"/>
    </source>
</evidence>
<dbReference type="Pfam" id="PF03706">
    <property type="entry name" value="LPG_synthase_TM"/>
    <property type="match status" value="1"/>
</dbReference>
<dbReference type="InterPro" id="IPR022791">
    <property type="entry name" value="L-PG_synthase/AglD"/>
</dbReference>
<keyword evidence="5 7" id="KW-0472">Membrane</keyword>
<gene>
    <name evidence="8" type="ORF">KZC50_04635</name>
</gene>
<evidence type="ECO:0000256" key="7">
    <source>
        <dbReference type="SAM" id="Phobius"/>
    </source>
</evidence>
<feature type="region of interest" description="Disordered" evidence="6">
    <location>
        <begin position="294"/>
        <end position="380"/>
    </location>
</feature>
<feature type="transmembrane region" description="Helical" evidence="7">
    <location>
        <begin position="45"/>
        <end position="64"/>
    </location>
</feature>
<comment type="subcellular location">
    <subcellularLocation>
        <location evidence="1">Cell membrane</location>
        <topology evidence="1">Multi-pass membrane protein</topology>
    </subcellularLocation>
</comment>
<evidence type="ECO:0000256" key="3">
    <source>
        <dbReference type="ARBA" id="ARBA00022692"/>
    </source>
</evidence>
<feature type="compositionally biased region" description="Basic and acidic residues" evidence="6">
    <location>
        <begin position="347"/>
        <end position="356"/>
    </location>
</feature>
<dbReference type="Proteomes" id="UP001183582">
    <property type="component" value="Unassembled WGS sequence"/>
</dbReference>